<proteinExistence type="predicted"/>
<organism evidence="2 3">
    <name type="scientific">Pseudoalteromonas phenolica</name>
    <dbReference type="NCBI Taxonomy" id="161398"/>
    <lineage>
        <taxon>Bacteria</taxon>
        <taxon>Pseudomonadati</taxon>
        <taxon>Pseudomonadota</taxon>
        <taxon>Gammaproteobacteria</taxon>
        <taxon>Alteromonadales</taxon>
        <taxon>Pseudoalteromonadaceae</taxon>
        <taxon>Pseudoalteromonas</taxon>
    </lineage>
</organism>
<name>A0A4Q7IGK3_9GAMM</name>
<protein>
    <recommendedName>
        <fullName evidence="1">HYR-like domain-containing protein</fullName>
    </recommendedName>
</protein>
<sequence length="86" mass="8996">DESDNCDTSLDATYSDSVAAGSCEGEQIITRTWSLTDDCGNTTEKTQTITVKDNIKPAFTAPSDITIYAASDCTYDAGVGVTGDVS</sequence>
<feature type="non-terminal residue" evidence="2">
    <location>
        <position position="1"/>
    </location>
</feature>
<gene>
    <name evidence="2" type="ORF">C1E23_21110</name>
</gene>
<comment type="caution">
    <text evidence="2">The sequence shown here is derived from an EMBL/GenBank/DDBJ whole genome shotgun (WGS) entry which is preliminary data.</text>
</comment>
<accession>A0A4Q7IGK3</accession>
<feature type="domain" description="HYR-like" evidence="1">
    <location>
        <begin position="4"/>
        <end position="51"/>
    </location>
</feature>
<feature type="non-terminal residue" evidence="2">
    <location>
        <position position="86"/>
    </location>
</feature>
<dbReference type="AlphaFoldDB" id="A0A4Q7IGK3"/>
<dbReference type="EMBL" id="PPSX01000188">
    <property type="protein sequence ID" value="RZQ51154.1"/>
    <property type="molecule type" value="Genomic_DNA"/>
</dbReference>
<evidence type="ECO:0000313" key="2">
    <source>
        <dbReference type="EMBL" id="RZQ51154.1"/>
    </source>
</evidence>
<dbReference type="Pfam" id="PF23237">
    <property type="entry name" value="HYR_4C"/>
    <property type="match status" value="1"/>
</dbReference>
<evidence type="ECO:0000313" key="3">
    <source>
        <dbReference type="Proteomes" id="UP000291338"/>
    </source>
</evidence>
<evidence type="ECO:0000259" key="1">
    <source>
        <dbReference type="Pfam" id="PF23237"/>
    </source>
</evidence>
<dbReference type="InterPro" id="IPR057078">
    <property type="entry name" value="HYR-4C"/>
</dbReference>
<dbReference type="Proteomes" id="UP000291338">
    <property type="component" value="Unassembled WGS sequence"/>
</dbReference>
<reference evidence="2 3" key="1">
    <citation type="submission" date="2018-01" db="EMBL/GenBank/DDBJ databases">
        <title>Co-occurrence of chitin degradation, pigmentation and bioactivity in marine Pseudoalteromonas.</title>
        <authorList>
            <person name="Paulsen S."/>
            <person name="Gram L."/>
            <person name="Machado H."/>
        </authorList>
    </citation>
    <scope>NUCLEOTIDE SEQUENCE [LARGE SCALE GENOMIC DNA]</scope>
    <source>
        <strain evidence="2 3">S3898</strain>
    </source>
</reference>
<dbReference type="RefSeq" id="WP_206076522.1">
    <property type="nucleotide sequence ID" value="NZ_PPSX01000188.1"/>
</dbReference>